<organism evidence="1 2">
    <name type="scientific">Enteractinococcus helveticum</name>
    <dbReference type="NCBI Taxonomy" id="1837282"/>
    <lineage>
        <taxon>Bacteria</taxon>
        <taxon>Bacillati</taxon>
        <taxon>Actinomycetota</taxon>
        <taxon>Actinomycetes</taxon>
        <taxon>Micrococcales</taxon>
        <taxon>Micrococcaceae</taxon>
    </lineage>
</organism>
<dbReference type="Proteomes" id="UP000078292">
    <property type="component" value="Unassembled WGS sequence"/>
</dbReference>
<dbReference type="Gene3D" id="1.25.10.90">
    <property type="match status" value="1"/>
</dbReference>
<dbReference type="InterPro" id="IPR016024">
    <property type="entry name" value="ARM-type_fold"/>
</dbReference>
<dbReference type="CDD" id="cd06561">
    <property type="entry name" value="AlkD_like"/>
    <property type="match status" value="1"/>
</dbReference>
<keyword evidence="2" id="KW-1185">Reference proteome</keyword>
<name>A0A1B7LZW1_9MICC</name>
<dbReference type="InterPro" id="IPR014825">
    <property type="entry name" value="DNA_alkylation"/>
</dbReference>
<dbReference type="EMBL" id="LXEY01000017">
    <property type="protein sequence ID" value="OAV61224.1"/>
    <property type="molecule type" value="Genomic_DNA"/>
</dbReference>
<dbReference type="STRING" id="1837282.A6F49_09645"/>
<evidence type="ECO:0000313" key="2">
    <source>
        <dbReference type="Proteomes" id="UP000078292"/>
    </source>
</evidence>
<evidence type="ECO:0000313" key="1">
    <source>
        <dbReference type="EMBL" id="OAV61224.1"/>
    </source>
</evidence>
<dbReference type="SUPFAM" id="SSF48371">
    <property type="entry name" value="ARM repeat"/>
    <property type="match status" value="1"/>
</dbReference>
<dbReference type="AlphaFoldDB" id="A0A1B7LZW1"/>
<dbReference type="PANTHER" id="PTHR41291:SF1">
    <property type="entry name" value="DNA ALKYLATION REPAIR PROTEIN"/>
    <property type="match status" value="1"/>
</dbReference>
<protein>
    <submittedName>
        <fullName evidence="1">DNA alkylation repair protein</fullName>
    </submittedName>
</protein>
<accession>A0A1B7LZW1</accession>
<reference evidence="1 2" key="1">
    <citation type="submission" date="2016-04" db="EMBL/GenBank/DDBJ databases">
        <title>First whole genome shotgun sequence of the bacterium Enteractinococcus sp. strain UASWS1574.</title>
        <authorList>
            <person name="Crovadore J."/>
            <person name="Chablais R."/>
            <person name="Lefort F."/>
        </authorList>
    </citation>
    <scope>NUCLEOTIDE SEQUENCE [LARGE SCALE GENOMIC DNA]</scope>
    <source>
        <strain evidence="1 2">UASWS1574</strain>
    </source>
</reference>
<proteinExistence type="predicted"/>
<dbReference type="Pfam" id="PF08713">
    <property type="entry name" value="DNA_alkylation"/>
    <property type="match status" value="1"/>
</dbReference>
<sequence>MATRTPPPIVTVEEVLAELAALEDPRMREVNQRHGNDIGVNLSKLRAIAKRLKTQHDFAQELWATGDSQARLVAILISSPKKYTVEQLETMLREVRVPKVHDWLISYILKKNPETETRRINWMNDVDEEVASAGWALTSQAVAQRIENLDISELLDTIEAQMKSAPKRLQWAMNECLATIGIHYPEYRQRAIEIGERLEVLKDYPTAPNCVSPFAPIWINEMVARQQATTDLK</sequence>
<comment type="caution">
    <text evidence="1">The sequence shown here is derived from an EMBL/GenBank/DDBJ whole genome shotgun (WGS) entry which is preliminary data.</text>
</comment>
<dbReference type="PANTHER" id="PTHR41291">
    <property type="entry name" value="DNA ALKYLATION REPAIR PROTEIN"/>
    <property type="match status" value="1"/>
</dbReference>
<dbReference type="RefSeq" id="WP_043057735.1">
    <property type="nucleotide sequence ID" value="NZ_LXEY01000017.1"/>
</dbReference>
<dbReference type="OrthoDB" id="3818495at2"/>
<gene>
    <name evidence="1" type="ORF">A6F49_09645</name>
</gene>